<dbReference type="InterPro" id="IPR011009">
    <property type="entry name" value="Kinase-like_dom_sf"/>
</dbReference>
<evidence type="ECO:0000313" key="3">
    <source>
        <dbReference type="Proteomes" id="UP000602284"/>
    </source>
</evidence>
<dbReference type="Gene3D" id="3.90.1200.10">
    <property type="match status" value="1"/>
</dbReference>
<gene>
    <name evidence="2" type="ORF">JJB07_07140</name>
</gene>
<comment type="caution">
    <text evidence="2">The sequence shown here is derived from an EMBL/GenBank/DDBJ whole genome shotgun (WGS) entry which is preliminary data.</text>
</comment>
<dbReference type="InterPro" id="IPR047175">
    <property type="entry name" value="CotS-like"/>
</dbReference>
<evidence type="ECO:0000259" key="1">
    <source>
        <dbReference type="Pfam" id="PF01636"/>
    </source>
</evidence>
<keyword evidence="3" id="KW-1185">Reference proteome</keyword>
<sequence>MPTNAQHIETHWGLQVLELEPFGPVFKVTATDGIYCFKRGKHGRGRLGFDHHAIECLAEKGFHDTPRFCHTLDGAPWAEIEEEPWVLTPWTGRTLDVGSRGEWLQAAAQLGRFHHASHGMEMPDDVKRVAFSGKWLARFAERNEELHASLAAFTSPRNGFEAEVVQMADELRGLAAYATVMLQHSAYEQMVQDIENSATLVHGNVKAENFTVDESGRVCLIDFDSFRLDVWVQDVSDFLSNALAAHGWSQEFACELFEAYHAKRPLRPQEAPVLIALLAYPYRAVKVIHKYHHEGRSLEKTLRKWQRTLHDLNSQKVFVKEWASWLEKRVQ</sequence>
<proteinExistence type="predicted"/>
<evidence type="ECO:0000313" key="2">
    <source>
        <dbReference type="EMBL" id="MBL0386418.1"/>
    </source>
</evidence>
<feature type="domain" description="Aminoglycoside phosphotransferase" evidence="1">
    <location>
        <begin position="25"/>
        <end position="265"/>
    </location>
</feature>
<organism evidence="2 3">
    <name type="scientific">Tumebacillus amylolyticus</name>
    <dbReference type="NCBI Taxonomy" id="2801339"/>
    <lineage>
        <taxon>Bacteria</taxon>
        <taxon>Bacillati</taxon>
        <taxon>Bacillota</taxon>
        <taxon>Bacilli</taxon>
        <taxon>Bacillales</taxon>
        <taxon>Alicyclobacillaceae</taxon>
        <taxon>Tumebacillus</taxon>
    </lineage>
</organism>
<dbReference type="Gene3D" id="3.30.200.20">
    <property type="entry name" value="Phosphorylase Kinase, domain 1"/>
    <property type="match status" value="1"/>
</dbReference>
<dbReference type="EMBL" id="JAEQNB010000002">
    <property type="protein sequence ID" value="MBL0386418.1"/>
    <property type="molecule type" value="Genomic_DNA"/>
</dbReference>
<accession>A0ABS1J813</accession>
<dbReference type="InterPro" id="IPR002575">
    <property type="entry name" value="Aminoglycoside_PTrfase"/>
</dbReference>
<dbReference type="SUPFAM" id="SSF56112">
    <property type="entry name" value="Protein kinase-like (PK-like)"/>
    <property type="match status" value="1"/>
</dbReference>
<dbReference type="Proteomes" id="UP000602284">
    <property type="component" value="Unassembled WGS sequence"/>
</dbReference>
<name>A0ABS1J813_9BACL</name>
<protein>
    <recommendedName>
        <fullName evidence="1">Aminoglycoside phosphotransferase domain-containing protein</fullName>
    </recommendedName>
</protein>
<dbReference type="RefSeq" id="WP_201632903.1">
    <property type="nucleotide sequence ID" value="NZ_JAEQNB010000002.1"/>
</dbReference>
<dbReference type="Pfam" id="PF01636">
    <property type="entry name" value="APH"/>
    <property type="match status" value="1"/>
</dbReference>
<dbReference type="PANTHER" id="PTHR39179">
    <property type="entry name" value="SPORE COAT PROTEIN I"/>
    <property type="match status" value="1"/>
</dbReference>
<dbReference type="PANTHER" id="PTHR39179:SF3">
    <property type="entry name" value="COTS-RELATED PROTEIN"/>
    <property type="match status" value="1"/>
</dbReference>
<reference evidence="2 3" key="1">
    <citation type="submission" date="2021-01" db="EMBL/GenBank/DDBJ databases">
        <title>Tumebacillus sp. strain ITR2 16S ribosomal RNA gene Genome sequencing and assembly.</title>
        <authorList>
            <person name="Kang M."/>
        </authorList>
    </citation>
    <scope>NUCLEOTIDE SEQUENCE [LARGE SCALE GENOMIC DNA]</scope>
    <source>
        <strain evidence="2 3">ITR2</strain>
    </source>
</reference>